<evidence type="ECO:0000313" key="7">
    <source>
        <dbReference type="EMBL" id="OKL42665.1"/>
    </source>
</evidence>
<dbReference type="Gene3D" id="3.40.190.10">
    <property type="entry name" value="Periplasmic binding protein-like II"/>
    <property type="match status" value="2"/>
</dbReference>
<keyword evidence="8" id="KW-1185">Reference proteome</keyword>
<dbReference type="InterPro" id="IPR018313">
    <property type="entry name" value="SBP_3_CS"/>
</dbReference>
<dbReference type="RefSeq" id="WP_028482702.1">
    <property type="nucleotide sequence ID" value="NZ_LVVZ01000041.1"/>
</dbReference>
<dbReference type="SMART" id="SM00062">
    <property type="entry name" value="PBPb"/>
    <property type="match status" value="1"/>
</dbReference>
<dbReference type="STRING" id="197461.A3843_18655"/>
<dbReference type="InterPro" id="IPR001638">
    <property type="entry name" value="Solute-binding_3/MltF_N"/>
</dbReference>
<dbReference type="PANTHER" id="PTHR35936">
    <property type="entry name" value="MEMBRANE-BOUND LYTIC MUREIN TRANSGLYCOSYLASE F"/>
    <property type="match status" value="1"/>
</dbReference>
<comment type="subcellular location">
    <subcellularLocation>
        <location evidence="1">Cell envelope</location>
    </subcellularLocation>
</comment>
<dbReference type="AlphaFoldDB" id="A0A1U7JD83"/>
<name>A0A1U7JD83_9HYPH</name>
<dbReference type="SUPFAM" id="SSF53850">
    <property type="entry name" value="Periplasmic binding protein-like II"/>
    <property type="match status" value="1"/>
</dbReference>
<feature type="chain" id="PRO_5010553608" evidence="5">
    <location>
        <begin position="23"/>
        <end position="258"/>
    </location>
</feature>
<proteinExistence type="inferred from homology"/>
<keyword evidence="3 5" id="KW-0732">Signal</keyword>
<evidence type="ECO:0000256" key="3">
    <source>
        <dbReference type="ARBA" id="ARBA00022729"/>
    </source>
</evidence>
<organism evidence="7 8">
    <name type="scientific">Pseudovibrio exalbescens</name>
    <dbReference type="NCBI Taxonomy" id="197461"/>
    <lineage>
        <taxon>Bacteria</taxon>
        <taxon>Pseudomonadati</taxon>
        <taxon>Pseudomonadota</taxon>
        <taxon>Alphaproteobacteria</taxon>
        <taxon>Hyphomicrobiales</taxon>
        <taxon>Stappiaceae</taxon>
        <taxon>Pseudovibrio</taxon>
    </lineage>
</organism>
<evidence type="ECO:0000256" key="4">
    <source>
        <dbReference type="RuleBase" id="RU003744"/>
    </source>
</evidence>
<evidence type="ECO:0000256" key="2">
    <source>
        <dbReference type="ARBA" id="ARBA00010333"/>
    </source>
</evidence>
<accession>A0A1U7JD83</accession>
<feature type="signal peptide" evidence="5">
    <location>
        <begin position="1"/>
        <end position="22"/>
    </location>
</feature>
<dbReference type="PANTHER" id="PTHR35936:SF17">
    <property type="entry name" value="ARGININE-BINDING EXTRACELLULAR PROTEIN ARTP"/>
    <property type="match status" value="1"/>
</dbReference>
<evidence type="ECO:0000256" key="1">
    <source>
        <dbReference type="ARBA" id="ARBA00004196"/>
    </source>
</evidence>
<feature type="domain" description="Solute-binding protein family 3/N-terminal" evidence="6">
    <location>
        <begin position="24"/>
        <end position="251"/>
    </location>
</feature>
<evidence type="ECO:0000259" key="6">
    <source>
        <dbReference type="SMART" id="SM00062"/>
    </source>
</evidence>
<dbReference type="PROSITE" id="PS01039">
    <property type="entry name" value="SBP_BACTERIAL_3"/>
    <property type="match status" value="1"/>
</dbReference>
<comment type="caution">
    <text evidence="7">The sequence shown here is derived from an EMBL/GenBank/DDBJ whole genome shotgun (WGS) entry which is preliminary data.</text>
</comment>
<dbReference type="GO" id="GO:0030313">
    <property type="term" value="C:cell envelope"/>
    <property type="evidence" value="ECO:0007669"/>
    <property type="project" value="UniProtKB-SubCell"/>
</dbReference>
<evidence type="ECO:0000256" key="5">
    <source>
        <dbReference type="SAM" id="SignalP"/>
    </source>
</evidence>
<comment type="similarity">
    <text evidence="2 4">Belongs to the bacterial solute-binding protein 3 family.</text>
</comment>
<evidence type="ECO:0000313" key="8">
    <source>
        <dbReference type="Proteomes" id="UP000185783"/>
    </source>
</evidence>
<dbReference type="Pfam" id="PF00497">
    <property type="entry name" value="SBP_bac_3"/>
    <property type="match status" value="1"/>
</dbReference>
<sequence>MSLRLMLAAGLAFAAATTAAQAEPLKVAFAAEPYPPFTYKSSSGDWAGFEIDLAQEICKKMEVECVQAPTGWGGIIPALTSGKVDMILGSMSITEDREKVIDFTDPYYYSSAVYVAPKGTEFSGEGDLKGKTLGIQGSTTHASYARAALTGKRIQMKIYDTQEQVNRDLLAGRLDIMLADQIGMAELLKRDEGQALEIVGKAPAHEAFGSGVGIGVRESDTELKEKLNVAVAAVLEDGSCSKLSNAYFGTDICGGNTD</sequence>
<gene>
    <name evidence="7" type="ORF">A3843_18655</name>
</gene>
<reference evidence="7 8" key="1">
    <citation type="submission" date="2016-03" db="EMBL/GenBank/DDBJ databases">
        <title>Genome sequence of Nesiotobacter sp. nov., a moderately halophilic alphaproteobacterium isolated from the Yellow Sea, China.</title>
        <authorList>
            <person name="Zhang G."/>
            <person name="Zhang R."/>
        </authorList>
    </citation>
    <scope>NUCLEOTIDE SEQUENCE [LARGE SCALE GENOMIC DNA]</scope>
    <source>
        <strain evidence="7 8">WB1-6</strain>
    </source>
</reference>
<dbReference type="Proteomes" id="UP000185783">
    <property type="component" value="Unassembled WGS sequence"/>
</dbReference>
<protein>
    <submittedName>
        <fullName evidence="7">ABC transporter substrate-binding protein</fullName>
    </submittedName>
</protein>
<dbReference type="EMBL" id="LVVZ01000041">
    <property type="protein sequence ID" value="OKL42665.1"/>
    <property type="molecule type" value="Genomic_DNA"/>
</dbReference>